<organism evidence="2 3">
    <name type="scientific">Candidatus Pseudogracilibacillus intestinigallinarum</name>
    <dbReference type="NCBI Taxonomy" id="2838742"/>
    <lineage>
        <taxon>Bacteria</taxon>
        <taxon>Bacillati</taxon>
        <taxon>Bacillota</taxon>
        <taxon>Bacilli</taxon>
        <taxon>Bacillales</taxon>
        <taxon>Bacillaceae</taxon>
        <taxon>Pseudogracilibacillus</taxon>
    </lineage>
</organism>
<dbReference type="Pfam" id="PF08864">
    <property type="entry name" value="UPF0302"/>
    <property type="match status" value="1"/>
</dbReference>
<dbReference type="PIRSF" id="PIRSF007165">
    <property type="entry name" value="UCP007165"/>
    <property type="match status" value="1"/>
</dbReference>
<name>A0A9D1PMJ2_9BACI</name>
<dbReference type="AlphaFoldDB" id="A0A9D1PMJ2"/>
<dbReference type="InterPro" id="IPR014957">
    <property type="entry name" value="IDEAL_dom"/>
</dbReference>
<dbReference type="InterPro" id="IPR011188">
    <property type="entry name" value="UPF0302"/>
</dbReference>
<dbReference type="Gene3D" id="4.10.810.10">
    <property type="entry name" value="Virus Scaffolding Protein, Chain A"/>
    <property type="match status" value="1"/>
</dbReference>
<evidence type="ECO:0000313" key="3">
    <source>
        <dbReference type="Proteomes" id="UP000823937"/>
    </source>
</evidence>
<dbReference type="Gene3D" id="3.40.1530.30">
    <property type="entry name" value="Uncharacterised family UPF0302, N-terminal domain"/>
    <property type="match status" value="1"/>
</dbReference>
<reference evidence="2" key="1">
    <citation type="journal article" date="2021" name="PeerJ">
        <title>Extensive microbial diversity within the chicken gut microbiome revealed by metagenomics and culture.</title>
        <authorList>
            <person name="Gilroy R."/>
            <person name="Ravi A."/>
            <person name="Getino M."/>
            <person name="Pursley I."/>
            <person name="Horton D.L."/>
            <person name="Alikhan N.F."/>
            <person name="Baker D."/>
            <person name="Gharbi K."/>
            <person name="Hall N."/>
            <person name="Watson M."/>
            <person name="Adriaenssens E.M."/>
            <person name="Foster-Nyarko E."/>
            <person name="Jarju S."/>
            <person name="Secka A."/>
            <person name="Antonio M."/>
            <person name="Oren A."/>
            <person name="Chaudhuri R.R."/>
            <person name="La Ragione R."/>
            <person name="Hildebrand F."/>
            <person name="Pallen M.J."/>
        </authorList>
    </citation>
    <scope>NUCLEOTIDE SEQUENCE</scope>
    <source>
        <strain evidence="2">CHK169-2315</strain>
    </source>
</reference>
<gene>
    <name evidence="2" type="ORF">H9895_08825</name>
</gene>
<proteinExistence type="predicted"/>
<dbReference type="InterPro" id="IPR014963">
    <property type="entry name" value="UPF0302_N"/>
</dbReference>
<dbReference type="InterPro" id="IPR027393">
    <property type="entry name" value="Virus_scaffolding_prot_C"/>
</dbReference>
<dbReference type="SMART" id="SM00914">
    <property type="entry name" value="IDEAL"/>
    <property type="match status" value="1"/>
</dbReference>
<accession>A0A9D1PMJ2</accession>
<feature type="domain" description="IDEAL" evidence="1">
    <location>
        <begin position="133"/>
        <end position="169"/>
    </location>
</feature>
<reference evidence="2" key="2">
    <citation type="submission" date="2021-04" db="EMBL/GenBank/DDBJ databases">
        <authorList>
            <person name="Gilroy R."/>
        </authorList>
    </citation>
    <scope>NUCLEOTIDE SEQUENCE</scope>
    <source>
        <strain evidence="2">CHK169-2315</strain>
    </source>
</reference>
<dbReference type="InterPro" id="IPR038091">
    <property type="entry name" value="UPF0302_N_sf"/>
</dbReference>
<dbReference type="Proteomes" id="UP000823937">
    <property type="component" value="Unassembled WGS sequence"/>
</dbReference>
<evidence type="ECO:0000313" key="2">
    <source>
        <dbReference type="EMBL" id="HIV75165.1"/>
    </source>
</evidence>
<protein>
    <submittedName>
        <fullName evidence="2">YpiB family protein</fullName>
    </submittedName>
</protein>
<dbReference type="Pfam" id="PF08858">
    <property type="entry name" value="IDEAL"/>
    <property type="match status" value="1"/>
</dbReference>
<evidence type="ECO:0000259" key="1">
    <source>
        <dbReference type="SMART" id="SM00914"/>
    </source>
</evidence>
<dbReference type="EMBL" id="DXHX01000125">
    <property type="protein sequence ID" value="HIV75165.1"/>
    <property type="molecule type" value="Genomic_DNA"/>
</dbReference>
<sequence>MNYPVTIQLKKQFLLWFQEMYTIDHYDYDWFFEELIGDEQALFHLYFVDDIEYCPKGVIVDVVDGEQMNFRFFKDHVTTTDVYTAYHELQLYRHDSFYMKVNFHDGHRPKLYDKVIENELSYDCNIKETSDDLLQYLLEEGKDKFIKDEIDIALEQRNMERFKQLTNWLQMKNN</sequence>
<comment type="caution">
    <text evidence="2">The sequence shown here is derived from an EMBL/GenBank/DDBJ whole genome shotgun (WGS) entry which is preliminary data.</text>
</comment>